<feature type="domain" description="Peptidase M28" evidence="15">
    <location>
        <begin position="182"/>
        <end position="360"/>
    </location>
</feature>
<dbReference type="OrthoDB" id="76293at2759"/>
<reference evidence="17" key="3">
    <citation type="submission" date="2024-01" db="EMBL/GenBank/DDBJ databases">
        <authorList>
            <person name="Coelho M.A."/>
            <person name="David-Palma M."/>
            <person name="Shea T."/>
            <person name="Sun S."/>
            <person name="Cuomo C.A."/>
            <person name="Heitman J."/>
        </authorList>
    </citation>
    <scope>NUCLEOTIDE SEQUENCE</scope>
    <source>
        <strain evidence="17">CBS 7841</strain>
    </source>
</reference>
<proteinExistence type="inferred from homology"/>
<dbReference type="CDD" id="cd03875">
    <property type="entry name" value="M28_Fxna_like"/>
    <property type="match status" value="1"/>
</dbReference>
<evidence type="ECO:0000256" key="7">
    <source>
        <dbReference type="ARBA" id="ARBA00022801"/>
    </source>
</evidence>
<dbReference type="GO" id="GO:0005789">
    <property type="term" value="C:endoplasmic reticulum membrane"/>
    <property type="evidence" value="ECO:0007669"/>
    <property type="project" value="UniProtKB-SubCell"/>
</dbReference>
<evidence type="ECO:0000259" key="16">
    <source>
        <dbReference type="Pfam" id="PF22249"/>
    </source>
</evidence>
<comment type="similarity">
    <text evidence="3 14">Belongs to the peptidase M28 family.</text>
</comment>
<evidence type="ECO:0000256" key="8">
    <source>
        <dbReference type="ARBA" id="ARBA00022824"/>
    </source>
</evidence>
<evidence type="ECO:0000313" key="17">
    <source>
        <dbReference type="EMBL" id="WVN87738.1"/>
    </source>
</evidence>
<sequence length="901" mass="99592">MSDPFLQTERPKPAVKAASSSSHHHISDPAPIHLPVHKTSNFSWGLLALILTMLPIWFSRLHYALPKPQPPYDEKGRPQPSEEIVLKHIAALEKIGCRTVGTPQALAGEEYVLEQVLSLVEKCEQGGVLNCEWWHQKGSGFHAFEILNHKVLKGYVGISNIILKISAFHPPSLNTSAPRLEKDAVLLGSHIDSTLSSPGASDDGIGVGVMLDVARVLIETNSPFDASVIFMWNGGEETLQDGSHLYSTQHVTAPTVRAVINLEAAGSTGGALLFQATSKEMIEAFKHAPFPKGTVIAADVFSSGIIMSDTDFGQFEKYLGTSGLDMAVVGHSYFYHTHRDTIDNLERGTSQHFTSNIHAIILHLLSPSSPLLSSASFSSPDMVYLSFFDKWFVHWSMKKADTVYAVLGAVAAALGIRNLKKKGWKVLTIVGLGTPLAFLVSLSGANALAYAISSTGNSQLWFRHEHLPLLLYSPPVLFCLLLTHYLLSSTLSPVERTRLETTHYYGQLLYNSWVMLALQAGKIRSAYIYAFMTGLMTLGAIGNELGKFGRRGETEMMSFKMSYLVPSAGLSYVGVEAVTSILDIFTPLTGRMGKSAPSEHIIATLSSSFVIIFFPILLPLFNRVSRSSQRKLLGSLIVLGMSVGLALGKWGGYDRMHPKRAGVMYVYNHTDNTHTAHLAVMDRGPTLSFPEKFHSHFVASSHHSNISQNPLKHTVLTDYDSDWDVVYPVSTFLDTWKFSVPIEWHASRSVWQQDSEQSIWPEMGYDISDVKREVEIRQMHLTLNFTQLVWPTLAFDASVLEWSFPFSPPPEKMRHHIKIATSVDTPIAELQLTVKAEKWEKIKIHWSAFDLNQMAPSTLSIYDPDLPASKFLTAAHELIEDTWGKTLDVVSGGAVCGVIEV</sequence>
<keyword evidence="8" id="KW-0256">Endoplasmic reticulum</keyword>
<dbReference type="InterPro" id="IPR045175">
    <property type="entry name" value="M28_fam"/>
</dbReference>
<keyword evidence="9 14" id="KW-0862">Zinc</keyword>
<feature type="domain" description="Endoplasmic reticulum metallopeptidase 1/1-A TM" evidence="16">
    <location>
        <begin position="436"/>
        <end position="634"/>
    </location>
</feature>
<dbReference type="Proteomes" id="UP000094043">
    <property type="component" value="Chromosome 3"/>
</dbReference>
<keyword evidence="7 14" id="KW-0378">Hydrolase</keyword>
<dbReference type="VEuPathDB" id="FungiDB:L203_01800"/>
<gene>
    <name evidence="17" type="ORF">L203_102933</name>
</gene>
<evidence type="ECO:0000256" key="6">
    <source>
        <dbReference type="ARBA" id="ARBA00022723"/>
    </source>
</evidence>
<dbReference type="InterPro" id="IPR053974">
    <property type="entry name" value="ERMP1_1-A_TM"/>
</dbReference>
<evidence type="ECO:0000256" key="5">
    <source>
        <dbReference type="ARBA" id="ARBA00022692"/>
    </source>
</evidence>
<dbReference type="GO" id="GO:0006508">
    <property type="term" value="P:proteolysis"/>
    <property type="evidence" value="ECO:0007669"/>
    <property type="project" value="UniProtKB-KW"/>
</dbReference>
<protein>
    <recommendedName>
        <fullName evidence="14">Peptide hydrolase</fullName>
        <ecNumber evidence="14">3.4.-.-</ecNumber>
    </recommendedName>
</protein>
<organism evidence="17 18">
    <name type="scientific">Cryptococcus depauperatus CBS 7841</name>
    <dbReference type="NCBI Taxonomy" id="1295531"/>
    <lineage>
        <taxon>Eukaryota</taxon>
        <taxon>Fungi</taxon>
        <taxon>Dikarya</taxon>
        <taxon>Basidiomycota</taxon>
        <taxon>Agaricomycotina</taxon>
        <taxon>Tremellomycetes</taxon>
        <taxon>Tremellales</taxon>
        <taxon>Cryptococcaceae</taxon>
        <taxon>Cryptococcus</taxon>
    </lineage>
</organism>
<evidence type="ECO:0000256" key="1">
    <source>
        <dbReference type="ARBA" id="ARBA00001947"/>
    </source>
</evidence>
<keyword evidence="11" id="KW-0482">Metalloprotease</keyword>
<evidence type="ECO:0000256" key="9">
    <source>
        <dbReference type="ARBA" id="ARBA00022833"/>
    </source>
</evidence>
<evidence type="ECO:0000256" key="10">
    <source>
        <dbReference type="ARBA" id="ARBA00022989"/>
    </source>
</evidence>
<keyword evidence="18" id="KW-1185">Reference proteome</keyword>
<keyword evidence="13" id="KW-0325">Glycoprotein</keyword>
<reference evidence="17" key="2">
    <citation type="journal article" date="2022" name="Elife">
        <title>Obligate sexual reproduction of a homothallic fungus closely related to the Cryptococcus pathogenic species complex.</title>
        <authorList>
            <person name="Passer A.R."/>
            <person name="Clancey S.A."/>
            <person name="Shea T."/>
            <person name="David-Palma M."/>
            <person name="Averette A.F."/>
            <person name="Boekhout T."/>
            <person name="Porcel B.M."/>
            <person name="Nowrousian M."/>
            <person name="Cuomo C.A."/>
            <person name="Sun S."/>
            <person name="Heitman J."/>
            <person name="Coelho M.A."/>
        </authorList>
    </citation>
    <scope>NUCLEOTIDE SEQUENCE</scope>
    <source>
        <strain evidence="17">CBS 7841</strain>
    </source>
</reference>
<keyword evidence="12" id="KW-0472">Membrane</keyword>
<dbReference type="RefSeq" id="XP_066068438.1">
    <property type="nucleotide sequence ID" value="XM_066212341.1"/>
</dbReference>
<dbReference type="GO" id="GO:0008235">
    <property type="term" value="F:metalloexopeptidase activity"/>
    <property type="evidence" value="ECO:0007669"/>
    <property type="project" value="InterPro"/>
</dbReference>
<dbReference type="EC" id="3.4.-.-" evidence="14"/>
<name>A0A1E3IQ71_9TREE</name>
<comment type="subcellular location">
    <subcellularLocation>
        <location evidence="2">Endoplasmic reticulum membrane</location>
        <topology evidence="2">Multi-pass membrane protein</topology>
    </subcellularLocation>
</comment>
<evidence type="ECO:0000313" key="18">
    <source>
        <dbReference type="Proteomes" id="UP000094043"/>
    </source>
</evidence>
<dbReference type="InterPro" id="IPR007484">
    <property type="entry name" value="Peptidase_M28"/>
</dbReference>
<evidence type="ECO:0000256" key="14">
    <source>
        <dbReference type="RuleBase" id="RU361240"/>
    </source>
</evidence>
<evidence type="ECO:0000256" key="12">
    <source>
        <dbReference type="ARBA" id="ARBA00023136"/>
    </source>
</evidence>
<keyword evidence="5" id="KW-0812">Transmembrane</keyword>
<evidence type="ECO:0000256" key="2">
    <source>
        <dbReference type="ARBA" id="ARBA00004477"/>
    </source>
</evidence>
<dbReference type="Gene3D" id="3.40.630.10">
    <property type="entry name" value="Zn peptidases"/>
    <property type="match status" value="1"/>
</dbReference>
<evidence type="ECO:0000256" key="4">
    <source>
        <dbReference type="ARBA" id="ARBA00022670"/>
    </source>
</evidence>
<comment type="cofactor">
    <cofactor evidence="1">
        <name>Zn(2+)</name>
        <dbReference type="ChEBI" id="CHEBI:29105"/>
    </cofactor>
</comment>
<dbReference type="GeneID" id="91087144"/>
<reference evidence="17" key="1">
    <citation type="submission" date="2016-06" db="EMBL/GenBank/DDBJ databases">
        <authorList>
            <person name="Cuomo C."/>
            <person name="Litvintseva A."/>
            <person name="Heitman J."/>
            <person name="Chen Y."/>
            <person name="Sun S."/>
            <person name="Springer D."/>
            <person name="Dromer F."/>
            <person name="Young S."/>
            <person name="Zeng Q."/>
            <person name="Chapman S."/>
            <person name="Gujja S."/>
            <person name="Saif S."/>
            <person name="Birren B."/>
        </authorList>
    </citation>
    <scope>NUCLEOTIDE SEQUENCE</scope>
    <source>
        <strain evidence="17">CBS 7841</strain>
    </source>
</reference>
<dbReference type="AlphaFoldDB" id="A0A1E3IQ71"/>
<dbReference type="KEGG" id="cdep:91087144"/>
<dbReference type="FunFam" id="3.40.630.10:FF:000008">
    <property type="entry name" value="Endoplasmic reticulum metallopeptidase 1"/>
    <property type="match status" value="1"/>
</dbReference>
<dbReference type="PANTHER" id="PTHR12147:SF22">
    <property type="entry name" value="ENDOPLASMIC RETICULUM METALLOPEPTIDASE 1"/>
    <property type="match status" value="1"/>
</dbReference>
<evidence type="ECO:0000256" key="3">
    <source>
        <dbReference type="ARBA" id="ARBA00010918"/>
    </source>
</evidence>
<dbReference type="SUPFAM" id="SSF53187">
    <property type="entry name" value="Zn-dependent exopeptidases"/>
    <property type="match status" value="1"/>
</dbReference>
<dbReference type="PANTHER" id="PTHR12147">
    <property type="entry name" value="METALLOPEPTIDASE M28 FAMILY MEMBER"/>
    <property type="match status" value="1"/>
</dbReference>
<evidence type="ECO:0000256" key="13">
    <source>
        <dbReference type="ARBA" id="ARBA00023180"/>
    </source>
</evidence>
<evidence type="ECO:0000259" key="15">
    <source>
        <dbReference type="Pfam" id="PF04389"/>
    </source>
</evidence>
<dbReference type="InterPro" id="IPR048024">
    <property type="entry name" value="Fxna-like_M28_dom"/>
</dbReference>
<accession>A0A1E3IQ71</accession>
<dbReference type="Pfam" id="PF04389">
    <property type="entry name" value="Peptidase_M28"/>
    <property type="match status" value="1"/>
</dbReference>
<keyword evidence="6 14" id="KW-0479">Metal-binding</keyword>
<dbReference type="GO" id="GO:0046872">
    <property type="term" value="F:metal ion binding"/>
    <property type="evidence" value="ECO:0007669"/>
    <property type="project" value="UniProtKB-KW"/>
</dbReference>
<dbReference type="Pfam" id="PF22249">
    <property type="entry name" value="ERMP1-TM"/>
    <property type="match status" value="1"/>
</dbReference>
<keyword evidence="4 14" id="KW-0645">Protease</keyword>
<dbReference type="EMBL" id="CP143786">
    <property type="protein sequence ID" value="WVN87738.1"/>
    <property type="molecule type" value="Genomic_DNA"/>
</dbReference>
<evidence type="ECO:0000256" key="11">
    <source>
        <dbReference type="ARBA" id="ARBA00023049"/>
    </source>
</evidence>
<keyword evidence="10" id="KW-1133">Transmembrane helix</keyword>